<feature type="domain" description="N-acetyltransferase" evidence="3">
    <location>
        <begin position="8"/>
        <end position="156"/>
    </location>
</feature>
<evidence type="ECO:0000256" key="2">
    <source>
        <dbReference type="ARBA" id="ARBA00023315"/>
    </source>
</evidence>
<dbReference type="OrthoDB" id="9805924at2"/>
<protein>
    <submittedName>
        <fullName evidence="4">Protein N-acetyltransferase, RimJ/RimL family</fullName>
    </submittedName>
</protein>
<dbReference type="PANTHER" id="PTHR10545:SF29">
    <property type="entry name" value="GH14572P-RELATED"/>
    <property type="match status" value="1"/>
</dbReference>
<dbReference type="InterPro" id="IPR016181">
    <property type="entry name" value="Acyl_CoA_acyltransferase"/>
</dbReference>
<evidence type="ECO:0000259" key="3">
    <source>
        <dbReference type="PROSITE" id="PS51186"/>
    </source>
</evidence>
<proteinExistence type="predicted"/>
<reference evidence="5" key="1">
    <citation type="submission" date="2017-01" db="EMBL/GenBank/DDBJ databases">
        <authorList>
            <person name="Varghese N."/>
            <person name="Submissions S."/>
        </authorList>
    </citation>
    <scope>NUCLEOTIDE SEQUENCE [LARGE SCALE GENOMIC DNA]</scope>
    <source>
        <strain evidence="5">DSM 46698</strain>
    </source>
</reference>
<dbReference type="STRING" id="529505.SAMN05421761_11844"/>
<gene>
    <name evidence="4" type="ORF">SAMN05421761_11844</name>
</gene>
<dbReference type="PANTHER" id="PTHR10545">
    <property type="entry name" value="DIAMINE N-ACETYLTRANSFERASE"/>
    <property type="match status" value="1"/>
</dbReference>
<sequence length="156" mass="18311">MPLKNKDFLIRALEPKDIPRLIELSEAHAWYEGAKYNRTGKEEKLQTHFFKEEGKIKCWVVEIEGFLEGYVVLSLEFSTWDADYYYHMDCLFITEKVRGNGIGSEILIKIKEFANAQKIEQIQWQTPIENIRAIDFYLNNGAISKDKKRFYMTSGS</sequence>
<name>A0A1N7PNS1_9BACT</name>
<evidence type="ECO:0000313" key="4">
    <source>
        <dbReference type="EMBL" id="SIT12117.1"/>
    </source>
</evidence>
<dbReference type="EMBL" id="FTOP01000018">
    <property type="protein sequence ID" value="SIT12117.1"/>
    <property type="molecule type" value="Genomic_DNA"/>
</dbReference>
<keyword evidence="5" id="KW-1185">Reference proteome</keyword>
<keyword evidence="1 4" id="KW-0808">Transferase</keyword>
<dbReference type="Gene3D" id="3.40.630.30">
    <property type="match status" value="1"/>
</dbReference>
<dbReference type="InterPro" id="IPR000182">
    <property type="entry name" value="GNAT_dom"/>
</dbReference>
<dbReference type="Proteomes" id="UP000186026">
    <property type="component" value="Unassembled WGS sequence"/>
</dbReference>
<dbReference type="PROSITE" id="PS51186">
    <property type="entry name" value="GNAT"/>
    <property type="match status" value="1"/>
</dbReference>
<dbReference type="AlphaFoldDB" id="A0A1N7PNS1"/>
<dbReference type="GO" id="GO:0008080">
    <property type="term" value="F:N-acetyltransferase activity"/>
    <property type="evidence" value="ECO:0007669"/>
    <property type="project" value="TreeGrafter"/>
</dbReference>
<dbReference type="Pfam" id="PF00583">
    <property type="entry name" value="Acetyltransf_1"/>
    <property type="match status" value="1"/>
</dbReference>
<evidence type="ECO:0000256" key="1">
    <source>
        <dbReference type="ARBA" id="ARBA00022679"/>
    </source>
</evidence>
<evidence type="ECO:0000313" key="5">
    <source>
        <dbReference type="Proteomes" id="UP000186026"/>
    </source>
</evidence>
<organism evidence="4 5">
    <name type="scientific">Belliella pelovolcani</name>
    <dbReference type="NCBI Taxonomy" id="529505"/>
    <lineage>
        <taxon>Bacteria</taxon>
        <taxon>Pseudomonadati</taxon>
        <taxon>Bacteroidota</taxon>
        <taxon>Cytophagia</taxon>
        <taxon>Cytophagales</taxon>
        <taxon>Cyclobacteriaceae</taxon>
        <taxon>Belliella</taxon>
    </lineage>
</organism>
<accession>A0A1N7PNS1</accession>
<dbReference type="SUPFAM" id="SSF55729">
    <property type="entry name" value="Acyl-CoA N-acyltransferases (Nat)"/>
    <property type="match status" value="1"/>
</dbReference>
<dbReference type="InterPro" id="IPR051016">
    <property type="entry name" value="Diverse_Substrate_AcTransf"/>
</dbReference>
<dbReference type="RefSeq" id="WP_076502783.1">
    <property type="nucleotide sequence ID" value="NZ_FTOP01000018.1"/>
</dbReference>
<keyword evidence="2" id="KW-0012">Acyltransferase</keyword>